<keyword evidence="3" id="KW-1185">Reference proteome</keyword>
<dbReference type="EMBL" id="CAJNOQ010029098">
    <property type="protein sequence ID" value="CAF1566408.1"/>
    <property type="molecule type" value="Genomic_DNA"/>
</dbReference>
<dbReference type="Proteomes" id="UP000663829">
    <property type="component" value="Unassembled WGS sequence"/>
</dbReference>
<evidence type="ECO:0000313" key="2">
    <source>
        <dbReference type="EMBL" id="CAF4428755.1"/>
    </source>
</evidence>
<evidence type="ECO:0000313" key="3">
    <source>
        <dbReference type="Proteomes" id="UP000663829"/>
    </source>
</evidence>
<dbReference type="Proteomes" id="UP000681722">
    <property type="component" value="Unassembled WGS sequence"/>
</dbReference>
<evidence type="ECO:0000313" key="1">
    <source>
        <dbReference type="EMBL" id="CAF1566408.1"/>
    </source>
</evidence>
<accession>A0A815Y5W4</accession>
<comment type="caution">
    <text evidence="1">The sequence shown here is derived from an EMBL/GenBank/DDBJ whole genome shotgun (WGS) entry which is preliminary data.</text>
</comment>
<sequence>MTVLYHDRRALARPDFGKPSRRISRFIIEQIKLSGSLCVCRDVIRLYAILDKLPPTHDTTLIAAGPTCREAVSLCIDMASIGQVLIIEEAYNLPGSETVINEAYRFSPSTEYEGHMFFHRLALQHDRDCPVYRKYIHHYASLTLASIATMEIERKRFGMALYYFDQAAAARLQHES</sequence>
<gene>
    <name evidence="1" type="ORF">GPM918_LOCUS40105</name>
    <name evidence="2" type="ORF">SRO942_LOCUS41029</name>
</gene>
<organism evidence="1 3">
    <name type="scientific">Didymodactylos carnosus</name>
    <dbReference type="NCBI Taxonomy" id="1234261"/>
    <lineage>
        <taxon>Eukaryota</taxon>
        <taxon>Metazoa</taxon>
        <taxon>Spiralia</taxon>
        <taxon>Gnathifera</taxon>
        <taxon>Rotifera</taxon>
        <taxon>Eurotatoria</taxon>
        <taxon>Bdelloidea</taxon>
        <taxon>Philodinida</taxon>
        <taxon>Philodinidae</taxon>
        <taxon>Didymodactylos</taxon>
    </lineage>
</organism>
<protein>
    <submittedName>
        <fullName evidence="1">Uncharacterized protein</fullName>
    </submittedName>
</protein>
<proteinExistence type="predicted"/>
<reference evidence="1" key="1">
    <citation type="submission" date="2021-02" db="EMBL/GenBank/DDBJ databases">
        <authorList>
            <person name="Nowell W R."/>
        </authorList>
    </citation>
    <scope>NUCLEOTIDE SEQUENCE</scope>
</reference>
<feature type="non-terminal residue" evidence="1">
    <location>
        <position position="1"/>
    </location>
</feature>
<dbReference type="EMBL" id="CAJOBC010094896">
    <property type="protein sequence ID" value="CAF4428755.1"/>
    <property type="molecule type" value="Genomic_DNA"/>
</dbReference>
<dbReference type="AlphaFoldDB" id="A0A815Y5W4"/>
<name>A0A815Y5W4_9BILA</name>